<keyword evidence="2" id="KW-1185">Reference proteome</keyword>
<dbReference type="AlphaFoldDB" id="G6YUK6"/>
<organism evidence="1 2">
    <name type="scientific">Marinobacter manganoxydans MnI7-9</name>
    <dbReference type="NCBI Taxonomy" id="1094979"/>
    <lineage>
        <taxon>Bacteria</taxon>
        <taxon>Pseudomonadati</taxon>
        <taxon>Pseudomonadota</taxon>
        <taxon>Gammaproteobacteria</taxon>
        <taxon>Pseudomonadales</taxon>
        <taxon>Marinobacteraceae</taxon>
        <taxon>Marinobacter</taxon>
    </lineage>
</organism>
<evidence type="ECO:0008006" key="3">
    <source>
        <dbReference type="Google" id="ProtNLM"/>
    </source>
</evidence>
<reference evidence="1 2" key="1">
    <citation type="journal article" date="2012" name="J. Bacteriol.">
        <title>Genome sequence of deep-sea manganese-oxidizing bacterium Marinobacter manganoxydans MnI7-9.</title>
        <authorList>
            <person name="Wang H."/>
            <person name="Li H."/>
            <person name="Shao Z."/>
            <person name="Liao S."/>
            <person name="Johnstone L."/>
            <person name="Rensing C."/>
            <person name="Wang G."/>
        </authorList>
    </citation>
    <scope>NUCLEOTIDE SEQUENCE [LARGE SCALE GENOMIC DNA]</scope>
    <source>
        <strain evidence="1 2">MnI7-9</strain>
    </source>
</reference>
<dbReference type="EMBL" id="AGTR01000053">
    <property type="protein sequence ID" value="EHJ04200.1"/>
    <property type="molecule type" value="Genomic_DNA"/>
</dbReference>
<sequence>MSIMGNERRVFLENEAETEHLGRELARTVVESGHGLVVYLDGELGMGKT</sequence>
<dbReference type="Proteomes" id="UP000003208">
    <property type="component" value="Unassembled WGS sequence"/>
</dbReference>
<feature type="non-terminal residue" evidence="1">
    <location>
        <position position="49"/>
    </location>
</feature>
<gene>
    <name evidence="1" type="ORF">KYE_13470</name>
</gene>
<name>G6YUK6_9GAMM</name>
<dbReference type="Gene3D" id="3.40.50.300">
    <property type="entry name" value="P-loop containing nucleotide triphosphate hydrolases"/>
    <property type="match status" value="1"/>
</dbReference>
<evidence type="ECO:0000313" key="1">
    <source>
        <dbReference type="EMBL" id="EHJ04200.1"/>
    </source>
</evidence>
<dbReference type="InterPro" id="IPR027417">
    <property type="entry name" value="P-loop_NTPase"/>
</dbReference>
<evidence type="ECO:0000313" key="2">
    <source>
        <dbReference type="Proteomes" id="UP000003208"/>
    </source>
</evidence>
<accession>G6YUK6</accession>
<protein>
    <recommendedName>
        <fullName evidence="3">tRNA threonylcarbamoyladenosine biosynthesis protein TsaE</fullName>
    </recommendedName>
</protein>
<proteinExistence type="predicted"/>